<feature type="region of interest" description="Disordered" evidence="1">
    <location>
        <begin position="48"/>
        <end position="72"/>
    </location>
</feature>
<sequence length="255" mass="28458">MLTKRIRQIHENSRGTYGSPRVHAALQAEGVRVAKKRVARLMKEAGLRGVSRRKRPSTTVSGDTGRPVPDLVDRDFTASGPGELWVADITYVPTQEGYLCLAVVIDAYSRKVVGWEMAGHLRSELVLEALNMATGQREPEETVHHSDQGSQYTAIAFGERCKAEGVRPSMGSRGDCYDNAMCESFFATLECELIERDTLASQSEARLSVFEFIEGWYNPERLRSGIGYQSPNHYEEEYHSRDHSHSAEPHSLVAA</sequence>
<dbReference type="AlphaFoldDB" id="D5H525"/>
<evidence type="ECO:0000313" key="3">
    <source>
        <dbReference type="EMBL" id="CBH23130.1"/>
    </source>
</evidence>
<dbReference type="InterPro" id="IPR048020">
    <property type="entry name" value="Transpos_IS3"/>
</dbReference>
<accession>D5H525</accession>
<dbReference type="KEGG" id="srm:SRM_00209"/>
<dbReference type="SUPFAM" id="SSF53098">
    <property type="entry name" value="Ribonuclease H-like"/>
    <property type="match status" value="1"/>
</dbReference>
<dbReference type="GO" id="GO:0003676">
    <property type="term" value="F:nucleic acid binding"/>
    <property type="evidence" value="ECO:0007669"/>
    <property type="project" value="InterPro"/>
</dbReference>
<dbReference type="Gene3D" id="3.30.420.10">
    <property type="entry name" value="Ribonuclease H-like superfamily/Ribonuclease H"/>
    <property type="match status" value="1"/>
</dbReference>
<evidence type="ECO:0000313" key="4">
    <source>
        <dbReference type="Proteomes" id="UP000000933"/>
    </source>
</evidence>
<dbReference type="HOGENOM" id="CLU_027402_4_2_10"/>
<dbReference type="NCBIfam" id="NF033516">
    <property type="entry name" value="transpos_IS3"/>
    <property type="match status" value="1"/>
</dbReference>
<name>D5H525_SALRM</name>
<dbReference type="EMBL" id="FP565814">
    <property type="protein sequence ID" value="CBH23130.1"/>
    <property type="molecule type" value="Genomic_DNA"/>
</dbReference>
<dbReference type="PANTHER" id="PTHR46889:SF4">
    <property type="entry name" value="TRANSPOSASE INSO FOR INSERTION SEQUENCE ELEMENT IS911B-RELATED"/>
    <property type="match status" value="1"/>
</dbReference>
<dbReference type="InterPro" id="IPR012337">
    <property type="entry name" value="RNaseH-like_sf"/>
</dbReference>
<feature type="region of interest" description="Disordered" evidence="1">
    <location>
        <begin position="236"/>
        <end position="255"/>
    </location>
</feature>
<proteinExistence type="predicted"/>
<reference evidence="3 4" key="1">
    <citation type="journal article" date="2010" name="ISME J.">
        <title>Fine-scale evolution: genomic, phenotypic and ecological differentiation in two coexisting Salinibacter ruber strains.</title>
        <authorList>
            <person name="Pena A."/>
            <person name="Teeling H."/>
            <person name="Huerta-Cepas J."/>
            <person name="Santos F."/>
            <person name="Yarza P."/>
            <person name="Brito-Echeverria J."/>
            <person name="Lucio M."/>
            <person name="Schmitt-Kopplin P."/>
            <person name="Meseguer I."/>
            <person name="Schenowitz C."/>
            <person name="Dossat C."/>
            <person name="Barbe V."/>
            <person name="Dopazo J."/>
            <person name="Rossello-Mora R."/>
            <person name="Schuler M."/>
            <person name="Glockner F.O."/>
            <person name="Amann R."/>
            <person name="Gabaldon T."/>
            <person name="Anton J."/>
        </authorList>
    </citation>
    <scope>NUCLEOTIDE SEQUENCE [LARGE SCALE GENOMIC DNA]</scope>
    <source>
        <strain evidence="3 4">M8</strain>
    </source>
</reference>
<dbReference type="InterPro" id="IPR001584">
    <property type="entry name" value="Integrase_cat-core"/>
</dbReference>
<dbReference type="Pfam" id="PF13333">
    <property type="entry name" value="rve_2"/>
    <property type="match status" value="1"/>
</dbReference>
<dbReference type="GO" id="GO:0015074">
    <property type="term" value="P:DNA integration"/>
    <property type="evidence" value="ECO:0007669"/>
    <property type="project" value="InterPro"/>
</dbReference>
<feature type="compositionally biased region" description="Basic and acidic residues" evidence="1">
    <location>
        <begin position="236"/>
        <end position="248"/>
    </location>
</feature>
<feature type="domain" description="Integrase catalytic" evidence="2">
    <location>
        <begin position="77"/>
        <end position="239"/>
    </location>
</feature>
<dbReference type="PATRIC" id="fig|761659.10.peg.240"/>
<dbReference type="InterPro" id="IPR036397">
    <property type="entry name" value="RNaseH_sf"/>
</dbReference>
<protein>
    <submittedName>
        <fullName evidence="3">Transposase</fullName>
    </submittedName>
</protein>
<dbReference type="PROSITE" id="PS50994">
    <property type="entry name" value="INTEGRASE"/>
    <property type="match status" value="1"/>
</dbReference>
<gene>
    <name evidence="3" type="ordered locus">SRM_00209</name>
</gene>
<evidence type="ECO:0000256" key="1">
    <source>
        <dbReference type="SAM" id="MobiDB-lite"/>
    </source>
</evidence>
<evidence type="ECO:0000259" key="2">
    <source>
        <dbReference type="PROSITE" id="PS50994"/>
    </source>
</evidence>
<dbReference type="Pfam" id="PF00665">
    <property type="entry name" value="rve"/>
    <property type="match status" value="1"/>
</dbReference>
<dbReference type="InterPro" id="IPR025948">
    <property type="entry name" value="HTH-like_dom"/>
</dbReference>
<dbReference type="Proteomes" id="UP000000933">
    <property type="component" value="Chromosome"/>
</dbReference>
<reference evidence="4" key="2">
    <citation type="submission" date="2010-04" db="EMBL/GenBank/DDBJ databases">
        <title>Genome sequence of Salinibacter ruber M8.</title>
        <authorList>
            <consortium name="Genoscope"/>
        </authorList>
    </citation>
    <scope>NUCLEOTIDE SEQUENCE [LARGE SCALE GENOMIC DNA]</scope>
    <source>
        <strain evidence="4">M8</strain>
    </source>
</reference>
<dbReference type="PANTHER" id="PTHR46889">
    <property type="entry name" value="TRANSPOSASE INSF FOR INSERTION SEQUENCE IS3B-RELATED"/>
    <property type="match status" value="1"/>
</dbReference>
<organism evidence="3 4">
    <name type="scientific">Salinibacter ruber (strain M8)</name>
    <dbReference type="NCBI Taxonomy" id="761659"/>
    <lineage>
        <taxon>Bacteria</taxon>
        <taxon>Pseudomonadati</taxon>
        <taxon>Rhodothermota</taxon>
        <taxon>Rhodothermia</taxon>
        <taxon>Rhodothermales</taxon>
        <taxon>Salinibacteraceae</taxon>
        <taxon>Salinibacter</taxon>
    </lineage>
</organism>
<dbReference type="Pfam" id="PF13276">
    <property type="entry name" value="HTH_21"/>
    <property type="match status" value="1"/>
</dbReference>
<dbReference type="InterPro" id="IPR050900">
    <property type="entry name" value="Transposase_IS3/IS150/IS904"/>
</dbReference>